<dbReference type="PANTHER" id="PTHR43156:SF2">
    <property type="entry name" value="STAGE II SPORULATION PROTEIN E"/>
    <property type="match status" value="1"/>
</dbReference>
<dbReference type="InterPro" id="IPR025751">
    <property type="entry name" value="RsbRD_N_dom"/>
</dbReference>
<dbReference type="EMBL" id="JAFFZS010000001">
    <property type="protein sequence ID" value="MBN0042958.1"/>
    <property type="molecule type" value="Genomic_DNA"/>
</dbReference>
<gene>
    <name evidence="5" type="ORF">JS756_02260</name>
</gene>
<evidence type="ECO:0000256" key="1">
    <source>
        <dbReference type="ARBA" id="ARBA00022801"/>
    </source>
</evidence>
<evidence type="ECO:0000313" key="6">
    <source>
        <dbReference type="Proteomes" id="UP000788262"/>
    </source>
</evidence>
<dbReference type="InterPro" id="IPR003594">
    <property type="entry name" value="HATPase_dom"/>
</dbReference>
<name>A0ABS2VIP5_STRAS</name>
<feature type="region of interest" description="Disordered" evidence="2">
    <location>
        <begin position="233"/>
        <end position="256"/>
    </location>
</feature>
<dbReference type="Gene3D" id="3.60.40.10">
    <property type="entry name" value="PPM-type phosphatase domain"/>
    <property type="match status" value="1"/>
</dbReference>
<comment type="caution">
    <text evidence="5">The sequence shown here is derived from an EMBL/GenBank/DDBJ whole genome shotgun (WGS) entry which is preliminary data.</text>
</comment>
<dbReference type="InterPro" id="IPR052016">
    <property type="entry name" value="Bact_Sigma-Reg"/>
</dbReference>
<dbReference type="Pfam" id="PF14361">
    <property type="entry name" value="RsbRD_N"/>
    <property type="match status" value="1"/>
</dbReference>
<dbReference type="CDD" id="cd16936">
    <property type="entry name" value="HATPase_RsbW-like"/>
    <property type="match status" value="1"/>
</dbReference>
<dbReference type="SUPFAM" id="SSF55781">
    <property type="entry name" value="GAF domain-like"/>
    <property type="match status" value="1"/>
</dbReference>
<dbReference type="Gene3D" id="3.30.565.10">
    <property type="entry name" value="Histidine kinase-like ATPase, C-terminal domain"/>
    <property type="match status" value="1"/>
</dbReference>
<accession>A0ABS2VIP5</accession>
<dbReference type="SMART" id="SM00065">
    <property type="entry name" value="GAF"/>
    <property type="match status" value="1"/>
</dbReference>
<protein>
    <submittedName>
        <fullName evidence="5">SpoIIE family protein phosphatase</fullName>
    </submittedName>
</protein>
<dbReference type="RefSeq" id="WP_205381166.1">
    <property type="nucleotide sequence ID" value="NZ_JAFFZS010000001.1"/>
</dbReference>
<dbReference type="Pfam" id="PF13581">
    <property type="entry name" value="HATPase_c_2"/>
    <property type="match status" value="1"/>
</dbReference>
<dbReference type="Proteomes" id="UP000788262">
    <property type="component" value="Unassembled WGS sequence"/>
</dbReference>
<dbReference type="InterPro" id="IPR029016">
    <property type="entry name" value="GAF-like_dom_sf"/>
</dbReference>
<sequence length="731" mass="79211">MGSDVDAFLLRLARDLRPREDQAAEMLLMRLRSDLPELWKYDGLAAMAANETAVHVTTFLDVLENRADVAGVQAPPEALEVARRFAQGGVPLSALLRAYRLGHMCLLQFILGEATRLTDDLELFNAAATRLIAAAFEYVDRGSEQVVATYQVERDRRVQRRLVVTSEASRRIGTTLDMTRTAQELADVGTDDFADLVTVDLLDSLVHPDARVPVPETDVPLLRRVAELSARDSGAARTVGRGRTHSYPTGSEPARALATGHARVYRSRTSAPPAGWMPAPDGANAADNPDFRSVLLLPLRARGDILGLAQFFRHRTAAPFDEDDLLLAQEIAGRAAVHIDNARRYTRERSTALTLQRSLLPQRPAEQSAVVAASRYLPSGSRAGVGGDWYDVVPLSGGRVALVVGDVVGRGLHASATMGRLRTAVRAFADIDLMPDELLTHLNDVVIRLQREDTQGDGELGATCLYTVYDPVSRMCSLASAGHVLPAVASPRPAPGDGAVPRTVDFPELPIGPPLGLGGFPFETAQFELAEGSLLTLYTDGLIQGRTRDVDTARAVLRDILTRAPDAPDEICDRLLAALLPRRPSDDVALLVARTRALDPGHVATLDLPSDPAAVAGARDYAHETLTAWELEELAFGTELIVSELVTNAIRYGRSPIQLRLILQSALTCEVFDAAGTAPHLRRARSLDEGGRGLLLVAQLSDRWGTRYSREGKVIWAEQSLSSDGDHLSRS</sequence>
<dbReference type="SUPFAM" id="SSF81606">
    <property type="entry name" value="PP2C-like"/>
    <property type="match status" value="1"/>
</dbReference>
<evidence type="ECO:0000256" key="2">
    <source>
        <dbReference type="SAM" id="MobiDB-lite"/>
    </source>
</evidence>
<organism evidence="5 6">
    <name type="scientific">Streptomyces actuosus</name>
    <dbReference type="NCBI Taxonomy" id="1885"/>
    <lineage>
        <taxon>Bacteria</taxon>
        <taxon>Bacillati</taxon>
        <taxon>Actinomycetota</taxon>
        <taxon>Actinomycetes</taxon>
        <taxon>Kitasatosporales</taxon>
        <taxon>Streptomycetaceae</taxon>
        <taxon>Streptomyces</taxon>
    </lineage>
</organism>
<dbReference type="PANTHER" id="PTHR43156">
    <property type="entry name" value="STAGE II SPORULATION PROTEIN E-RELATED"/>
    <property type="match status" value="1"/>
</dbReference>
<feature type="domain" description="PPM-type phosphatase" evidence="4">
    <location>
        <begin position="370"/>
        <end position="595"/>
    </location>
</feature>
<evidence type="ECO:0000259" key="4">
    <source>
        <dbReference type="SMART" id="SM00331"/>
    </source>
</evidence>
<reference evidence="5 6" key="1">
    <citation type="submission" date="2021-02" db="EMBL/GenBank/DDBJ databases">
        <title>Whole genome sequencing of Streptomyces actuosus VRA1.</title>
        <authorList>
            <person name="Sen G."/>
            <person name="Sen A."/>
        </authorList>
    </citation>
    <scope>NUCLEOTIDE SEQUENCE [LARGE SCALE GENOMIC DNA]</scope>
    <source>
        <strain evidence="5 6">VRA1</strain>
    </source>
</reference>
<dbReference type="Pfam" id="PF01590">
    <property type="entry name" value="GAF"/>
    <property type="match status" value="1"/>
</dbReference>
<dbReference type="Pfam" id="PF07228">
    <property type="entry name" value="SpoIIE"/>
    <property type="match status" value="1"/>
</dbReference>
<proteinExistence type="predicted"/>
<dbReference type="SUPFAM" id="SSF55874">
    <property type="entry name" value="ATPase domain of HSP90 chaperone/DNA topoisomerase II/histidine kinase"/>
    <property type="match status" value="1"/>
</dbReference>
<dbReference type="InterPro" id="IPR036890">
    <property type="entry name" value="HATPase_C_sf"/>
</dbReference>
<keyword evidence="1" id="KW-0378">Hydrolase</keyword>
<evidence type="ECO:0000259" key="3">
    <source>
        <dbReference type="SMART" id="SM00065"/>
    </source>
</evidence>
<dbReference type="InterPro" id="IPR036457">
    <property type="entry name" value="PPM-type-like_dom_sf"/>
</dbReference>
<feature type="domain" description="GAF" evidence="3">
    <location>
        <begin position="160"/>
        <end position="349"/>
    </location>
</feature>
<dbReference type="InterPro" id="IPR001932">
    <property type="entry name" value="PPM-type_phosphatase-like_dom"/>
</dbReference>
<dbReference type="Gene3D" id="3.30.450.40">
    <property type="match status" value="1"/>
</dbReference>
<dbReference type="SMART" id="SM00331">
    <property type="entry name" value="PP2C_SIG"/>
    <property type="match status" value="1"/>
</dbReference>
<dbReference type="InterPro" id="IPR003018">
    <property type="entry name" value="GAF"/>
</dbReference>
<evidence type="ECO:0000313" key="5">
    <source>
        <dbReference type="EMBL" id="MBN0042958.1"/>
    </source>
</evidence>
<keyword evidence="6" id="KW-1185">Reference proteome</keyword>